<dbReference type="AlphaFoldDB" id="A0A5C0SDG5"/>
<evidence type="ECO:0000259" key="3">
    <source>
        <dbReference type="PROSITE" id="PS51737"/>
    </source>
</evidence>
<proteinExistence type="predicted"/>
<dbReference type="EMBL" id="CP042243">
    <property type="protein sequence ID" value="QEK12120.1"/>
    <property type="molecule type" value="Genomic_DNA"/>
</dbReference>
<evidence type="ECO:0000259" key="2">
    <source>
        <dbReference type="PROSITE" id="PS51736"/>
    </source>
</evidence>
<dbReference type="SMART" id="SM00857">
    <property type="entry name" value="Resolvase"/>
    <property type="match status" value="1"/>
</dbReference>
<dbReference type="Pfam" id="PF07508">
    <property type="entry name" value="Recombinase"/>
    <property type="match status" value="1"/>
</dbReference>
<dbReference type="InterPro" id="IPR050639">
    <property type="entry name" value="SSR_resolvase"/>
</dbReference>
<dbReference type="Proteomes" id="UP000324646">
    <property type="component" value="Chromosome"/>
</dbReference>
<gene>
    <name evidence="4" type="ORF">FQB35_06875</name>
</gene>
<dbReference type="SUPFAM" id="SSF53041">
    <property type="entry name" value="Resolvase-like"/>
    <property type="match status" value="1"/>
</dbReference>
<dbReference type="OrthoDB" id="65783at2"/>
<dbReference type="InterPro" id="IPR006119">
    <property type="entry name" value="Resolv_N"/>
</dbReference>
<reference evidence="4 5" key="1">
    <citation type="submission" date="2019-07" db="EMBL/GenBank/DDBJ databases">
        <title>Complete genome of Crassaminicella thermophila SY095.</title>
        <authorList>
            <person name="Li X."/>
        </authorList>
    </citation>
    <scope>NUCLEOTIDE SEQUENCE [LARGE SCALE GENOMIC DNA]</scope>
    <source>
        <strain evidence="4 5">SY095</strain>
    </source>
</reference>
<name>A0A5C0SDG5_CRATE</name>
<accession>A0A5C0SDG5</accession>
<dbReference type="Gene3D" id="3.90.1750.20">
    <property type="entry name" value="Putative Large Serine Recombinase, Chain B, Domain 2"/>
    <property type="match status" value="1"/>
</dbReference>
<evidence type="ECO:0000313" key="4">
    <source>
        <dbReference type="EMBL" id="QEK12120.1"/>
    </source>
</evidence>
<dbReference type="Pfam" id="PF00239">
    <property type="entry name" value="Resolvase"/>
    <property type="match status" value="1"/>
</dbReference>
<dbReference type="GO" id="GO:0003677">
    <property type="term" value="F:DNA binding"/>
    <property type="evidence" value="ECO:0007669"/>
    <property type="project" value="InterPro"/>
</dbReference>
<protein>
    <submittedName>
        <fullName evidence="4">Recombinase family protein</fullName>
    </submittedName>
</protein>
<dbReference type="PANTHER" id="PTHR30461">
    <property type="entry name" value="DNA-INVERTASE FROM LAMBDOID PROPHAGE"/>
    <property type="match status" value="1"/>
</dbReference>
<sequence length="511" mass="60959">MKRVCMYLRKSRADLDAEARGEGETLAKHKKTLLKLAEEKELCIIKIYEEIVSGESLMHRPKMLELLKEVENKKYDAVLCMDIDRLGRGNMQEQGLILETLKKANTKIITPRKIYNLHDEFDEEYSEFEAFMARKELKIINRRLQSGRIRSVEEGNYISPLPPYGYMIHYKDNFRTLKPHPNQADIVKMIFNFYVNHKIGCNKIANKLNQLNYKTYTNKDWTPSSVLNIIKNPIYTGKITWKKKEIKKSTTPNKIRVSRQRPINEWIIADGKHEPLISMETFQKAQKILKMKYHVPYQLKNNISNPLAGLIYCKKCNASMILRPYKTKDSHIMCYKKCGNKSSKLKYVEQRLIDGLYKWLEHYKAQWNLINKAEQNISETINLHKKRIKHLERELIELEKQKERLHDFLERGLYNFDTYIKRFQNITERIDNTRYVIEKSKFELKKELKRQKRKQVNILKIEKVLDLYSKTNNPEKKNILLKSILYYAVYSKKKNQRNDEFTLILYPKLPH</sequence>
<feature type="coiled-coil region" evidence="1">
    <location>
        <begin position="374"/>
        <end position="411"/>
    </location>
</feature>
<dbReference type="KEGG" id="crs:FQB35_06875"/>
<dbReference type="GO" id="GO:0000150">
    <property type="term" value="F:DNA strand exchange activity"/>
    <property type="evidence" value="ECO:0007669"/>
    <property type="project" value="InterPro"/>
</dbReference>
<keyword evidence="5" id="KW-1185">Reference proteome</keyword>
<dbReference type="RefSeq" id="WP_148809275.1">
    <property type="nucleotide sequence ID" value="NZ_CP042243.1"/>
</dbReference>
<dbReference type="PROSITE" id="PS51737">
    <property type="entry name" value="RECOMBINASE_DNA_BIND"/>
    <property type="match status" value="1"/>
</dbReference>
<dbReference type="InterPro" id="IPR011109">
    <property type="entry name" value="DNA_bind_recombinase_dom"/>
</dbReference>
<feature type="domain" description="Resolvase/invertase-type recombinase catalytic" evidence="2">
    <location>
        <begin position="3"/>
        <end position="155"/>
    </location>
</feature>
<dbReference type="PROSITE" id="PS51736">
    <property type="entry name" value="RECOMBINASES_3"/>
    <property type="match status" value="1"/>
</dbReference>
<organism evidence="4 5">
    <name type="scientific">Crassaminicella thermophila</name>
    <dbReference type="NCBI Taxonomy" id="2599308"/>
    <lineage>
        <taxon>Bacteria</taxon>
        <taxon>Bacillati</taxon>
        <taxon>Bacillota</taxon>
        <taxon>Clostridia</taxon>
        <taxon>Eubacteriales</taxon>
        <taxon>Clostridiaceae</taxon>
        <taxon>Crassaminicella</taxon>
    </lineage>
</organism>
<dbReference type="Gene3D" id="3.40.50.1390">
    <property type="entry name" value="Resolvase, N-terminal catalytic domain"/>
    <property type="match status" value="1"/>
</dbReference>
<keyword evidence="1" id="KW-0175">Coiled coil</keyword>
<dbReference type="PANTHER" id="PTHR30461:SF23">
    <property type="entry name" value="DNA RECOMBINASE-RELATED"/>
    <property type="match status" value="1"/>
</dbReference>
<dbReference type="CDD" id="cd00338">
    <property type="entry name" value="Ser_Recombinase"/>
    <property type="match status" value="1"/>
</dbReference>
<evidence type="ECO:0000256" key="1">
    <source>
        <dbReference type="SAM" id="Coils"/>
    </source>
</evidence>
<dbReference type="InterPro" id="IPR036162">
    <property type="entry name" value="Resolvase-like_N_sf"/>
</dbReference>
<feature type="domain" description="Recombinase" evidence="3">
    <location>
        <begin position="163"/>
        <end position="295"/>
    </location>
</feature>
<evidence type="ECO:0000313" key="5">
    <source>
        <dbReference type="Proteomes" id="UP000324646"/>
    </source>
</evidence>
<dbReference type="InterPro" id="IPR038109">
    <property type="entry name" value="DNA_bind_recomb_sf"/>
</dbReference>